<dbReference type="GeneID" id="7446427"/>
<feature type="region of interest" description="Disordered" evidence="2">
    <location>
        <begin position="809"/>
        <end position="833"/>
    </location>
</feature>
<feature type="compositionally biased region" description="Polar residues" evidence="2">
    <location>
        <begin position="360"/>
        <end position="374"/>
    </location>
</feature>
<dbReference type="KEGG" id="tps:THAPSDRAFT_22659"/>
<evidence type="ECO:0000256" key="1">
    <source>
        <dbReference type="SAM" id="Coils"/>
    </source>
</evidence>
<proteinExistence type="predicted"/>
<evidence type="ECO:0000313" key="4">
    <source>
        <dbReference type="Proteomes" id="UP000001449"/>
    </source>
</evidence>
<feature type="compositionally biased region" description="Polar residues" evidence="2">
    <location>
        <begin position="816"/>
        <end position="825"/>
    </location>
</feature>
<feature type="region of interest" description="Disordered" evidence="2">
    <location>
        <begin position="66"/>
        <end position="128"/>
    </location>
</feature>
<name>B8C2E5_THAPS</name>
<gene>
    <name evidence="3" type="ORF">THAPSDRAFT_22659</name>
</gene>
<keyword evidence="4" id="KW-1185">Reference proteome</keyword>
<dbReference type="RefSeq" id="XP_002290616.1">
    <property type="nucleotide sequence ID" value="XM_002290580.1"/>
</dbReference>
<feature type="region of interest" description="Disordered" evidence="2">
    <location>
        <begin position="423"/>
        <end position="448"/>
    </location>
</feature>
<dbReference type="PaxDb" id="35128-Thaps22659"/>
<feature type="compositionally biased region" description="Acidic residues" evidence="2">
    <location>
        <begin position="83"/>
        <end position="96"/>
    </location>
</feature>
<dbReference type="EMBL" id="CM000642">
    <property type="protein sequence ID" value="EED92368.1"/>
    <property type="molecule type" value="Genomic_DNA"/>
</dbReference>
<feature type="coiled-coil region" evidence="1">
    <location>
        <begin position="645"/>
        <end position="712"/>
    </location>
</feature>
<feature type="compositionally biased region" description="Low complexity" evidence="2">
    <location>
        <begin position="68"/>
        <end position="82"/>
    </location>
</feature>
<protein>
    <submittedName>
        <fullName evidence="3">Uncharacterized protein</fullName>
    </submittedName>
</protein>
<dbReference type="AlphaFoldDB" id="B8C2E5"/>
<dbReference type="HOGENOM" id="CLU_329175_0_0_1"/>
<feature type="coiled-coil region" evidence="1">
    <location>
        <begin position="477"/>
        <end position="560"/>
    </location>
</feature>
<sequence length="873" mass="94686">MSLPTSPSIDPNGTLVQTLLGHGFTTAQISTAQEKLWISAGSGEGGYDDLNAVGEMLVTMYGGGGAGMEEASSSSEGSYETDSSYETDTDDEDEDERGLKEEQTASSSCTESKRNEPKNKTEKKNAAVPKSLSQKLQYVARDVPQLVDAIFALNAWTTKAASRGDLERYFLDIDAQKSVGGDGNKKKKEEGPLLTIIQRVLLFQPSQQNKQQADPSTLIAGCANLITSVLLSSACNVNVASSNSSNVSNGVAHSSSMKKALGELLRRGRGCASLIDSIEHKDDDNANVATSEEVALMIATSIIELLQRAAEEKRAHEQSVNTNSGASRSAAGADVSILSFSSETQAEQLVRQAEREISALSKSANGQGSQQAPQQRLRKPAPGNKNGGQAVIDMMTRRDRNKQIAEKSGVVVEISVGCKKQFAGGDEGEEEKAQANVTGGNGSKEKQRHQLNGKYQSTEGRDVLAQKIVGASLHGFISKTTDEVRSLETKIKTIVNESSTEKGNLAVRKDEISTNRQDISKRMEQLRRELEELERQNDQLAKEEDDVSAELERLERKSEKEVIGLKSKISAKSDWSTLHREVARAVEMMGELEMAWIRSSSVAVLSSNDATRKKEDPSLAALLPNKFDQYLNRARAYFQSESQCVELLRNRISSAEAEVLDLEREIQECTMLGMEANVGTMTHKLGTLKSFVDEDNAVIDSLRRDAKAMREDLIRRVEEYCALMQEKDTADNNGVDGTPLKTTHVAALEGISIELTGIGFYDDEDGGLGGIFAKIPQRVTATKQSVLSGESVPDGVEISNNDASISFIGDVDTDDASSNGTSNAKSALPPRPLEKVTMPKFSWASKANTVPKETKSLLEIQKEELSAKKEAPE</sequence>
<accession>B8C2E5</accession>
<dbReference type="Proteomes" id="UP000001449">
    <property type="component" value="Chromosome 5"/>
</dbReference>
<feature type="region of interest" description="Disordered" evidence="2">
    <location>
        <begin position="360"/>
        <end position="389"/>
    </location>
</feature>
<evidence type="ECO:0000313" key="3">
    <source>
        <dbReference type="EMBL" id="EED92368.1"/>
    </source>
</evidence>
<reference evidence="3 4" key="1">
    <citation type="journal article" date="2004" name="Science">
        <title>The genome of the diatom Thalassiosira pseudonana: ecology, evolution, and metabolism.</title>
        <authorList>
            <person name="Armbrust E.V."/>
            <person name="Berges J.A."/>
            <person name="Bowler C."/>
            <person name="Green B.R."/>
            <person name="Martinez D."/>
            <person name="Putnam N.H."/>
            <person name="Zhou S."/>
            <person name="Allen A.E."/>
            <person name="Apt K.E."/>
            <person name="Bechner M."/>
            <person name="Brzezinski M.A."/>
            <person name="Chaal B.K."/>
            <person name="Chiovitti A."/>
            <person name="Davis A.K."/>
            <person name="Demarest M.S."/>
            <person name="Detter J.C."/>
            <person name="Glavina T."/>
            <person name="Goodstein D."/>
            <person name="Hadi M.Z."/>
            <person name="Hellsten U."/>
            <person name="Hildebrand M."/>
            <person name="Jenkins B.D."/>
            <person name="Jurka J."/>
            <person name="Kapitonov V.V."/>
            <person name="Kroger N."/>
            <person name="Lau W.W."/>
            <person name="Lane T.W."/>
            <person name="Larimer F.W."/>
            <person name="Lippmeier J.C."/>
            <person name="Lucas S."/>
            <person name="Medina M."/>
            <person name="Montsant A."/>
            <person name="Obornik M."/>
            <person name="Parker M.S."/>
            <person name="Palenik B."/>
            <person name="Pazour G.J."/>
            <person name="Richardson P.M."/>
            <person name="Rynearson T.A."/>
            <person name="Saito M.A."/>
            <person name="Schwartz D.C."/>
            <person name="Thamatrakoln K."/>
            <person name="Valentin K."/>
            <person name="Vardi A."/>
            <person name="Wilkerson F.P."/>
            <person name="Rokhsar D.S."/>
        </authorList>
    </citation>
    <scope>NUCLEOTIDE SEQUENCE [LARGE SCALE GENOMIC DNA]</scope>
    <source>
        <strain evidence="3 4">CCMP1335</strain>
    </source>
</reference>
<evidence type="ECO:0000256" key="2">
    <source>
        <dbReference type="SAM" id="MobiDB-lite"/>
    </source>
</evidence>
<feature type="compositionally biased region" description="Basic and acidic residues" evidence="2">
    <location>
        <begin position="111"/>
        <end position="125"/>
    </location>
</feature>
<reference evidence="3 4" key="2">
    <citation type="journal article" date="2008" name="Nature">
        <title>The Phaeodactylum genome reveals the evolutionary history of diatom genomes.</title>
        <authorList>
            <person name="Bowler C."/>
            <person name="Allen A.E."/>
            <person name="Badger J.H."/>
            <person name="Grimwood J."/>
            <person name="Jabbari K."/>
            <person name="Kuo A."/>
            <person name="Maheswari U."/>
            <person name="Martens C."/>
            <person name="Maumus F."/>
            <person name="Otillar R.P."/>
            <person name="Rayko E."/>
            <person name="Salamov A."/>
            <person name="Vandepoele K."/>
            <person name="Beszteri B."/>
            <person name="Gruber A."/>
            <person name="Heijde M."/>
            <person name="Katinka M."/>
            <person name="Mock T."/>
            <person name="Valentin K."/>
            <person name="Verret F."/>
            <person name="Berges J.A."/>
            <person name="Brownlee C."/>
            <person name="Cadoret J.P."/>
            <person name="Chiovitti A."/>
            <person name="Choi C.J."/>
            <person name="Coesel S."/>
            <person name="De Martino A."/>
            <person name="Detter J.C."/>
            <person name="Durkin C."/>
            <person name="Falciatore A."/>
            <person name="Fournet J."/>
            <person name="Haruta M."/>
            <person name="Huysman M.J."/>
            <person name="Jenkins B.D."/>
            <person name="Jiroutova K."/>
            <person name="Jorgensen R.E."/>
            <person name="Joubert Y."/>
            <person name="Kaplan A."/>
            <person name="Kroger N."/>
            <person name="Kroth P.G."/>
            <person name="La Roche J."/>
            <person name="Lindquist E."/>
            <person name="Lommer M."/>
            <person name="Martin-Jezequel V."/>
            <person name="Lopez P.J."/>
            <person name="Lucas S."/>
            <person name="Mangogna M."/>
            <person name="McGinnis K."/>
            <person name="Medlin L.K."/>
            <person name="Montsant A."/>
            <person name="Oudot-Le Secq M.P."/>
            <person name="Napoli C."/>
            <person name="Obornik M."/>
            <person name="Parker M.S."/>
            <person name="Petit J.L."/>
            <person name="Porcel B.M."/>
            <person name="Poulsen N."/>
            <person name="Robison M."/>
            <person name="Rychlewski L."/>
            <person name="Rynearson T.A."/>
            <person name="Schmutz J."/>
            <person name="Shapiro H."/>
            <person name="Siaut M."/>
            <person name="Stanley M."/>
            <person name="Sussman M.R."/>
            <person name="Taylor A.R."/>
            <person name="Vardi A."/>
            <person name="von Dassow P."/>
            <person name="Vyverman W."/>
            <person name="Willis A."/>
            <person name="Wyrwicz L.S."/>
            <person name="Rokhsar D.S."/>
            <person name="Weissenbach J."/>
            <person name="Armbrust E.V."/>
            <person name="Green B.R."/>
            <person name="Van de Peer Y."/>
            <person name="Grigoriev I.V."/>
        </authorList>
    </citation>
    <scope>NUCLEOTIDE SEQUENCE [LARGE SCALE GENOMIC DNA]</scope>
    <source>
        <strain evidence="3 4">CCMP1335</strain>
    </source>
</reference>
<organism evidence="3 4">
    <name type="scientific">Thalassiosira pseudonana</name>
    <name type="common">Marine diatom</name>
    <name type="synonym">Cyclotella nana</name>
    <dbReference type="NCBI Taxonomy" id="35128"/>
    <lineage>
        <taxon>Eukaryota</taxon>
        <taxon>Sar</taxon>
        <taxon>Stramenopiles</taxon>
        <taxon>Ochrophyta</taxon>
        <taxon>Bacillariophyta</taxon>
        <taxon>Coscinodiscophyceae</taxon>
        <taxon>Thalassiosirophycidae</taxon>
        <taxon>Thalassiosirales</taxon>
        <taxon>Thalassiosiraceae</taxon>
        <taxon>Thalassiosira</taxon>
    </lineage>
</organism>
<keyword evidence="1" id="KW-0175">Coiled coil</keyword>
<dbReference type="InParanoid" id="B8C2E5"/>